<dbReference type="EC" id="3.4.-.-" evidence="3"/>
<organism evidence="3 4">
    <name type="scientific">Agaribacillus aureus</name>
    <dbReference type="NCBI Taxonomy" id="3051825"/>
    <lineage>
        <taxon>Bacteria</taxon>
        <taxon>Pseudomonadati</taxon>
        <taxon>Bacteroidota</taxon>
        <taxon>Cytophagia</taxon>
        <taxon>Cytophagales</taxon>
        <taxon>Splendidivirgaceae</taxon>
        <taxon>Agaribacillus</taxon>
    </lineage>
</organism>
<dbReference type="EMBL" id="JAUJEB010000001">
    <property type="protein sequence ID" value="MDN5212291.1"/>
    <property type="molecule type" value="Genomic_DNA"/>
</dbReference>
<gene>
    <name evidence="3" type="ORF">QQ020_09535</name>
</gene>
<dbReference type="GO" id="GO:0008237">
    <property type="term" value="F:metallopeptidase activity"/>
    <property type="evidence" value="ECO:0007669"/>
    <property type="project" value="UniProtKB-KW"/>
</dbReference>
<keyword evidence="1" id="KW-0472">Membrane</keyword>
<evidence type="ECO:0000313" key="4">
    <source>
        <dbReference type="Proteomes" id="UP001172083"/>
    </source>
</evidence>
<dbReference type="RefSeq" id="WP_346757610.1">
    <property type="nucleotide sequence ID" value="NZ_JAUJEB010000001.1"/>
</dbReference>
<sequence>MIKRENIFYLALATLLGFGLAGWGVMEYLQEVSFLRSLAGKTSITYQALTGIAYGSVAALVGWKIVELPYLKSTKNFFIQLIRPLKLSVLEIVFISLCAGIGEEIFFRGAIQPYLGVWITSVLFVAMHGYLNPFNLKISVYGVFMTVVIAGLGYLTIHMGLLSAIVAHTFVDIILLYKLSNSSPDLEKENMLS</sequence>
<evidence type="ECO:0000256" key="1">
    <source>
        <dbReference type="SAM" id="Phobius"/>
    </source>
</evidence>
<protein>
    <submittedName>
        <fullName evidence="3">CPBP family intramembrane metalloprotease</fullName>
        <ecNumber evidence="3">3.4.-.-</ecNumber>
    </submittedName>
</protein>
<name>A0ABT8L5G2_9BACT</name>
<keyword evidence="1" id="KW-1133">Transmembrane helix</keyword>
<feature type="transmembrane region" description="Helical" evidence="1">
    <location>
        <begin position="7"/>
        <end position="26"/>
    </location>
</feature>
<proteinExistence type="predicted"/>
<feature type="domain" description="CAAX prenyl protease 2/Lysostaphin resistance protein A-like" evidence="2">
    <location>
        <begin position="88"/>
        <end position="173"/>
    </location>
</feature>
<dbReference type="InterPro" id="IPR003675">
    <property type="entry name" value="Rce1/LyrA-like_dom"/>
</dbReference>
<keyword evidence="3" id="KW-0378">Hydrolase</keyword>
<keyword evidence="3" id="KW-0482">Metalloprotease</keyword>
<reference evidence="3" key="1">
    <citation type="submission" date="2023-06" db="EMBL/GenBank/DDBJ databases">
        <title>Genomic of Agaribacillus aureum.</title>
        <authorList>
            <person name="Wang G."/>
        </authorList>
    </citation>
    <scope>NUCLEOTIDE SEQUENCE</scope>
    <source>
        <strain evidence="3">BMA12</strain>
    </source>
</reference>
<feature type="transmembrane region" description="Helical" evidence="1">
    <location>
        <begin position="138"/>
        <end position="155"/>
    </location>
</feature>
<dbReference type="Pfam" id="PF02517">
    <property type="entry name" value="Rce1-like"/>
    <property type="match status" value="1"/>
</dbReference>
<feature type="transmembrane region" description="Helical" evidence="1">
    <location>
        <begin position="87"/>
        <end position="107"/>
    </location>
</feature>
<comment type="caution">
    <text evidence="3">The sequence shown here is derived from an EMBL/GenBank/DDBJ whole genome shotgun (WGS) entry which is preliminary data.</text>
</comment>
<accession>A0ABT8L5G2</accession>
<keyword evidence="1" id="KW-0812">Transmembrane</keyword>
<keyword evidence="4" id="KW-1185">Reference proteome</keyword>
<dbReference type="Proteomes" id="UP001172083">
    <property type="component" value="Unassembled WGS sequence"/>
</dbReference>
<keyword evidence="3" id="KW-0645">Protease</keyword>
<evidence type="ECO:0000259" key="2">
    <source>
        <dbReference type="Pfam" id="PF02517"/>
    </source>
</evidence>
<feature type="transmembrane region" description="Helical" evidence="1">
    <location>
        <begin position="46"/>
        <end position="66"/>
    </location>
</feature>
<feature type="transmembrane region" description="Helical" evidence="1">
    <location>
        <begin position="113"/>
        <end position="131"/>
    </location>
</feature>
<evidence type="ECO:0000313" key="3">
    <source>
        <dbReference type="EMBL" id="MDN5212291.1"/>
    </source>
</evidence>